<feature type="domain" description="PhoD-like phosphatase metallophosphatase" evidence="2">
    <location>
        <begin position="160"/>
        <end position="494"/>
    </location>
</feature>
<evidence type="ECO:0000259" key="2">
    <source>
        <dbReference type="Pfam" id="PF09423"/>
    </source>
</evidence>
<dbReference type="InterPro" id="IPR052900">
    <property type="entry name" value="Phospholipid_Metab_Enz"/>
</dbReference>
<sequence>MERHEHGIGRRRLLGLGGVSGAAILLGTGLYGVGRATDALAVGPYPFQLGVASGDPLPDSVVLWTRLAPEPLAEDGLGGMPQRAVAVRYEVARDERFRDVVRRGQAAATPELAHSVHVDVQGLQPGREYFYRFRAGRELSPVGRTKTAPAPGAATREMTFAFTSCQHFEEGYFSAYRHLLADDPDLVAHCGDYIYESPSGLAVQPRKHVVREPFDLREYRLRYAQYRTDADLAEAHRLLPWIFTYDDHEVDNNWAGDISEHYPTVGKEEFLRRRAAAFQAYYEHLPLRPDRAPHGPDIAIHRRFRYGDLATFHVLDGRQFRDPQLPCTDPMACPDRLAPARTLLGPEQEAWLKSGLRSSATRWDVLVQQVPFTQLDEAAGPGFQYGKDNWNYFPAARQRIVDELVARPDLNAIVIGGEIHRHLAADIKATWDDPAAPPVASEFVATSVASGGNGNAGSTWVTRILAENPHIKYAWEQRGYVRARISQQEWRTDLRVVPVVTTPSGDAVTGASFVVEAGKRGLQVV</sequence>
<feature type="transmembrane region" description="Helical" evidence="1">
    <location>
        <begin position="12"/>
        <end position="33"/>
    </location>
</feature>
<dbReference type="Gene3D" id="3.60.21.70">
    <property type="entry name" value="PhoD-like phosphatase"/>
    <property type="match status" value="1"/>
</dbReference>
<dbReference type="PANTHER" id="PTHR43606:SF2">
    <property type="entry name" value="ALKALINE PHOSPHATASE FAMILY PROTEIN (AFU_ORTHOLOGUE AFUA_5G03860)"/>
    <property type="match status" value="1"/>
</dbReference>
<evidence type="ECO:0000256" key="1">
    <source>
        <dbReference type="SAM" id="Phobius"/>
    </source>
</evidence>
<dbReference type="InterPro" id="IPR032093">
    <property type="entry name" value="PhoD_N"/>
</dbReference>
<keyword evidence="1" id="KW-0812">Transmembrane</keyword>
<evidence type="ECO:0000313" key="4">
    <source>
        <dbReference type="EMBL" id="MFC3760820.1"/>
    </source>
</evidence>
<keyword evidence="1" id="KW-0472">Membrane</keyword>
<dbReference type="PROSITE" id="PS51318">
    <property type="entry name" value="TAT"/>
    <property type="match status" value="1"/>
</dbReference>
<evidence type="ECO:0000259" key="3">
    <source>
        <dbReference type="Pfam" id="PF16655"/>
    </source>
</evidence>
<dbReference type="InterPro" id="IPR029052">
    <property type="entry name" value="Metallo-depent_PP-like"/>
</dbReference>
<gene>
    <name evidence="4" type="ORF">ACFOUW_08215</name>
</gene>
<comment type="caution">
    <text evidence="4">The sequence shown here is derived from an EMBL/GenBank/DDBJ whole genome shotgun (WGS) entry which is preliminary data.</text>
</comment>
<keyword evidence="1" id="KW-1133">Transmembrane helix</keyword>
<reference evidence="5" key="1">
    <citation type="journal article" date="2019" name="Int. J. Syst. Evol. Microbiol.">
        <title>The Global Catalogue of Microorganisms (GCM) 10K type strain sequencing project: providing services to taxonomists for standard genome sequencing and annotation.</title>
        <authorList>
            <consortium name="The Broad Institute Genomics Platform"/>
            <consortium name="The Broad Institute Genome Sequencing Center for Infectious Disease"/>
            <person name="Wu L."/>
            <person name="Ma J."/>
        </authorList>
    </citation>
    <scope>NUCLEOTIDE SEQUENCE [LARGE SCALE GENOMIC DNA]</scope>
    <source>
        <strain evidence="5">CGMCC 4.7241</strain>
    </source>
</reference>
<feature type="domain" description="Phospholipase D N-terminal" evidence="3">
    <location>
        <begin position="49"/>
        <end position="147"/>
    </location>
</feature>
<name>A0ABV7Y6D8_9ACTN</name>
<dbReference type="InterPro" id="IPR006311">
    <property type="entry name" value="TAT_signal"/>
</dbReference>
<dbReference type="SUPFAM" id="SSF56300">
    <property type="entry name" value="Metallo-dependent phosphatases"/>
    <property type="match status" value="1"/>
</dbReference>
<dbReference type="Proteomes" id="UP001595699">
    <property type="component" value="Unassembled WGS sequence"/>
</dbReference>
<dbReference type="CDD" id="cd07389">
    <property type="entry name" value="MPP_PhoD"/>
    <property type="match status" value="1"/>
</dbReference>
<dbReference type="PANTHER" id="PTHR43606">
    <property type="entry name" value="PHOSPHATASE, PUTATIVE (AFU_ORTHOLOGUE AFUA_6G08710)-RELATED"/>
    <property type="match status" value="1"/>
</dbReference>
<proteinExistence type="predicted"/>
<dbReference type="EMBL" id="JBHRZH010000006">
    <property type="protein sequence ID" value="MFC3760820.1"/>
    <property type="molecule type" value="Genomic_DNA"/>
</dbReference>
<dbReference type="RefSeq" id="WP_307782329.1">
    <property type="nucleotide sequence ID" value="NZ_JAFBCM010000001.1"/>
</dbReference>
<dbReference type="InterPro" id="IPR018946">
    <property type="entry name" value="PhoD-like_MPP"/>
</dbReference>
<organism evidence="4 5">
    <name type="scientific">Tenggerimyces flavus</name>
    <dbReference type="NCBI Taxonomy" id="1708749"/>
    <lineage>
        <taxon>Bacteria</taxon>
        <taxon>Bacillati</taxon>
        <taxon>Actinomycetota</taxon>
        <taxon>Actinomycetes</taxon>
        <taxon>Propionibacteriales</taxon>
        <taxon>Nocardioidaceae</taxon>
        <taxon>Tenggerimyces</taxon>
    </lineage>
</organism>
<dbReference type="InterPro" id="IPR038607">
    <property type="entry name" value="PhoD-like_sf"/>
</dbReference>
<dbReference type="Pfam" id="PF09423">
    <property type="entry name" value="PhoD"/>
    <property type="match status" value="1"/>
</dbReference>
<protein>
    <submittedName>
        <fullName evidence="4">Alkaline phosphatase D family protein</fullName>
    </submittedName>
</protein>
<accession>A0ABV7Y6D8</accession>
<dbReference type="Gene3D" id="2.60.40.380">
    <property type="entry name" value="Purple acid phosphatase-like, N-terminal"/>
    <property type="match status" value="1"/>
</dbReference>
<evidence type="ECO:0000313" key="5">
    <source>
        <dbReference type="Proteomes" id="UP001595699"/>
    </source>
</evidence>
<keyword evidence="5" id="KW-1185">Reference proteome</keyword>
<dbReference type="Pfam" id="PF16655">
    <property type="entry name" value="PhoD_N"/>
    <property type="match status" value="1"/>
</dbReference>